<organism evidence="1">
    <name type="scientific">bioreactor metagenome</name>
    <dbReference type="NCBI Taxonomy" id="1076179"/>
    <lineage>
        <taxon>unclassified sequences</taxon>
        <taxon>metagenomes</taxon>
        <taxon>ecological metagenomes</taxon>
    </lineage>
</organism>
<name>A0A644TTD9_9ZZZZ</name>
<dbReference type="AlphaFoldDB" id="A0A644TTD9"/>
<dbReference type="EMBL" id="VSSQ01000051">
    <property type="protein sequence ID" value="MPL70155.1"/>
    <property type="molecule type" value="Genomic_DNA"/>
</dbReference>
<proteinExistence type="predicted"/>
<evidence type="ECO:0000313" key="1">
    <source>
        <dbReference type="EMBL" id="MPL70155.1"/>
    </source>
</evidence>
<accession>A0A644TTD9</accession>
<reference evidence="1" key="1">
    <citation type="submission" date="2019-08" db="EMBL/GenBank/DDBJ databases">
        <authorList>
            <person name="Kucharzyk K."/>
            <person name="Murdoch R.W."/>
            <person name="Higgins S."/>
            <person name="Loffler F."/>
        </authorList>
    </citation>
    <scope>NUCLEOTIDE SEQUENCE</scope>
</reference>
<comment type="caution">
    <text evidence="1">The sequence shown here is derived from an EMBL/GenBank/DDBJ whole genome shotgun (WGS) entry which is preliminary data.</text>
</comment>
<protein>
    <submittedName>
        <fullName evidence="1">Uncharacterized protein</fullName>
    </submittedName>
</protein>
<gene>
    <name evidence="1" type="ORF">SDC9_15908</name>
</gene>
<sequence length="47" mass="5570">MGQNNKGYNLKIRYFLSMHTLEKGFEDFKEKYPEIGIVENKNADIVF</sequence>